<gene>
    <name evidence="1" type="ORF">LOK49_LG06G02851</name>
</gene>
<comment type="caution">
    <text evidence="1">The sequence shown here is derived from an EMBL/GenBank/DDBJ whole genome shotgun (WGS) entry which is preliminary data.</text>
</comment>
<proteinExistence type="predicted"/>
<evidence type="ECO:0000313" key="1">
    <source>
        <dbReference type="EMBL" id="KAI8010880.1"/>
    </source>
</evidence>
<sequence length="341" mass="39025">MLQVKNKIKGVSEDKDGSVTNHHTSTKQHEIMVFDHEFLNNRDSMEWWLGMAISRTQLFPFQITPKLPQDISTYLFSCFQFNNINNQTSSRKPIIVIVVNVYISRNKEEIQEVADDDGSGDSMEENILGMFVREEEPRRRMNQVEAAMKVKRFHGNGSVDDMCSIYLETLKRAEHVLLEKVQALNGTMAYRLANCATLCFTLIPNLSSDHAWACSWPSPKLVAILAYAIINMREHAPSIIFMDEIDSIGSARMESRSGNGDSEVCGPSLELLNQLDGFEASNKIKVLMARNCIDILDQALLRPGRIDRKIEFPNPNEENEKKRKWKMQEKDGKSKKKDFKF</sequence>
<protein>
    <submittedName>
        <fullName evidence="1">Uncharacterized protein</fullName>
    </submittedName>
</protein>
<dbReference type="EMBL" id="CM045762">
    <property type="protein sequence ID" value="KAI8010880.1"/>
    <property type="molecule type" value="Genomic_DNA"/>
</dbReference>
<dbReference type="Proteomes" id="UP001060215">
    <property type="component" value="Chromosome 5"/>
</dbReference>
<keyword evidence="2" id="KW-1185">Reference proteome</keyword>
<accession>A0ACC0HCF0</accession>
<organism evidence="1 2">
    <name type="scientific">Camellia lanceoleosa</name>
    <dbReference type="NCBI Taxonomy" id="1840588"/>
    <lineage>
        <taxon>Eukaryota</taxon>
        <taxon>Viridiplantae</taxon>
        <taxon>Streptophyta</taxon>
        <taxon>Embryophyta</taxon>
        <taxon>Tracheophyta</taxon>
        <taxon>Spermatophyta</taxon>
        <taxon>Magnoliopsida</taxon>
        <taxon>eudicotyledons</taxon>
        <taxon>Gunneridae</taxon>
        <taxon>Pentapetalae</taxon>
        <taxon>asterids</taxon>
        <taxon>Ericales</taxon>
        <taxon>Theaceae</taxon>
        <taxon>Camellia</taxon>
    </lineage>
</organism>
<reference evidence="1 2" key="1">
    <citation type="journal article" date="2022" name="Plant J.">
        <title>Chromosome-level genome of Camellia lanceoleosa provides a valuable resource for understanding genome evolution and self-incompatibility.</title>
        <authorList>
            <person name="Gong W."/>
            <person name="Xiao S."/>
            <person name="Wang L."/>
            <person name="Liao Z."/>
            <person name="Chang Y."/>
            <person name="Mo W."/>
            <person name="Hu G."/>
            <person name="Li W."/>
            <person name="Zhao G."/>
            <person name="Zhu H."/>
            <person name="Hu X."/>
            <person name="Ji K."/>
            <person name="Xiang X."/>
            <person name="Song Q."/>
            <person name="Yuan D."/>
            <person name="Jin S."/>
            <person name="Zhang L."/>
        </authorList>
    </citation>
    <scope>NUCLEOTIDE SEQUENCE [LARGE SCALE GENOMIC DNA]</scope>
    <source>
        <strain evidence="1">SQ_2022a</strain>
    </source>
</reference>
<name>A0ACC0HCF0_9ERIC</name>
<evidence type="ECO:0000313" key="2">
    <source>
        <dbReference type="Proteomes" id="UP001060215"/>
    </source>
</evidence>